<gene>
    <name evidence="1" type="ORF">AOA14_17955</name>
</gene>
<evidence type="ECO:0000313" key="2">
    <source>
        <dbReference type="Proteomes" id="UP000076234"/>
    </source>
</evidence>
<protein>
    <recommendedName>
        <fullName evidence="3">ACT domain-containing protein</fullName>
    </recommendedName>
</protein>
<dbReference type="EMBL" id="CP013342">
    <property type="protein sequence ID" value="AMU96489.1"/>
    <property type="molecule type" value="Genomic_DNA"/>
</dbReference>
<accession>A0A142W3E3</accession>
<sequence>MHRFHIAALADPQSLPRITGFFGQRGLVPAAVAMQTGDGAMRLRIDVPGLDDGAAAVIASKLGALFAVTDVAMIEAALAE</sequence>
<dbReference type="Proteomes" id="UP000076234">
    <property type="component" value="Chromosome"/>
</dbReference>
<evidence type="ECO:0008006" key="3">
    <source>
        <dbReference type="Google" id="ProtNLM"/>
    </source>
</evidence>
<dbReference type="KEGG" id="ster:AOA14_17955"/>
<proteinExistence type="predicted"/>
<name>A0A142W3E3_9SPHN</name>
<dbReference type="RefSeq" id="WP_062902795.1">
    <property type="nucleotide sequence ID" value="NZ_CP013342.1"/>
</dbReference>
<evidence type="ECO:0000313" key="1">
    <source>
        <dbReference type="EMBL" id="AMU96489.1"/>
    </source>
</evidence>
<reference evidence="1 2" key="2">
    <citation type="journal article" date="2016" name="Genome Announc.">
        <title>Complete Genome Sequence of Sphingopyxis terrae Strain 203-1 (NBRC 111660), a Polyethylene Glycol Degrader.</title>
        <authorList>
            <person name="Ohtsubo Y."/>
            <person name="Nonoyama S."/>
            <person name="Nagata Y."/>
            <person name="Numata M."/>
            <person name="Tsuchikane K."/>
            <person name="Hosoyama A."/>
            <person name="Yamazoe A."/>
            <person name="Tsuda M."/>
            <person name="Fujita N."/>
            <person name="Kawai F."/>
        </authorList>
    </citation>
    <scope>NUCLEOTIDE SEQUENCE [LARGE SCALE GENOMIC DNA]</scope>
    <source>
        <strain evidence="1 2">203-1</strain>
    </source>
</reference>
<reference evidence="2" key="1">
    <citation type="submission" date="2015-11" db="EMBL/GenBank/DDBJ databases">
        <title>Complete genome sequence of a polyethylene glycol-degrading strain Sphingopyxis terrae strain 203-1 (NBRC 15098).</title>
        <authorList>
            <person name="Yoshiyuki O."/>
            <person name="Shouta N."/>
            <person name="Nagata Y."/>
            <person name="Numata M."/>
            <person name="Tsuchikane K."/>
            <person name="Hosoyama A."/>
            <person name="Yamazoe A."/>
            <person name="Tsuda M."/>
            <person name="Fujita N."/>
            <person name="Kawai F."/>
        </authorList>
    </citation>
    <scope>NUCLEOTIDE SEQUENCE [LARGE SCALE GENOMIC DNA]</scope>
    <source>
        <strain evidence="2">203-1</strain>
    </source>
</reference>
<dbReference type="STRING" id="1219058.AOA14_17955"/>
<organism evidence="1 2">
    <name type="scientific">Sphingopyxis terrae subsp. terrae NBRC 15098</name>
    <dbReference type="NCBI Taxonomy" id="1219058"/>
    <lineage>
        <taxon>Bacteria</taxon>
        <taxon>Pseudomonadati</taxon>
        <taxon>Pseudomonadota</taxon>
        <taxon>Alphaproteobacteria</taxon>
        <taxon>Sphingomonadales</taxon>
        <taxon>Sphingomonadaceae</taxon>
        <taxon>Sphingopyxis</taxon>
    </lineage>
</organism>
<dbReference type="AlphaFoldDB" id="A0A142W3E3"/>